<evidence type="ECO:0000256" key="6">
    <source>
        <dbReference type="ARBA" id="ARBA00022801"/>
    </source>
</evidence>
<feature type="region of interest" description="Disordered" evidence="11">
    <location>
        <begin position="569"/>
        <end position="606"/>
    </location>
</feature>
<dbReference type="OrthoDB" id="10253041at2759"/>
<feature type="domain" description="Cytosolic carboxypeptidase N-terminal" evidence="12">
    <location>
        <begin position="94"/>
        <end position="238"/>
    </location>
</feature>
<feature type="region of interest" description="Disordered" evidence="11">
    <location>
        <begin position="621"/>
        <end position="653"/>
    </location>
</feature>
<keyword evidence="14" id="KW-1185">Reference proteome</keyword>
<dbReference type="InterPro" id="IPR040626">
    <property type="entry name" value="Pepdidase_M14_N"/>
</dbReference>
<comment type="cofactor">
    <cofactor evidence="1">
        <name>Zn(2+)</name>
        <dbReference type="ChEBI" id="CHEBI:29105"/>
    </cofactor>
</comment>
<keyword evidence="3" id="KW-0963">Cytoplasm</keyword>
<feature type="region of interest" description="Disordered" evidence="11">
    <location>
        <begin position="698"/>
        <end position="734"/>
    </location>
</feature>
<dbReference type="Proteomes" id="UP000597762">
    <property type="component" value="Unassembled WGS sequence"/>
</dbReference>
<keyword evidence="13" id="KW-0121">Carboxypeptidase</keyword>
<feature type="compositionally biased region" description="Polar residues" evidence="11">
    <location>
        <begin position="705"/>
        <end position="714"/>
    </location>
</feature>
<dbReference type="Pfam" id="PF18027">
    <property type="entry name" value="Pepdidase_M14_N"/>
    <property type="match status" value="1"/>
</dbReference>
<keyword evidence="4" id="KW-0645">Protease</keyword>
<comment type="caution">
    <text evidence="13">The sequence shown here is derived from an EMBL/GenBank/DDBJ whole genome shotgun (WGS) entry which is preliminary data.</text>
</comment>
<evidence type="ECO:0000256" key="1">
    <source>
        <dbReference type="ARBA" id="ARBA00001947"/>
    </source>
</evidence>
<feature type="compositionally biased region" description="Basic and acidic residues" evidence="11">
    <location>
        <begin position="593"/>
        <end position="605"/>
    </location>
</feature>
<dbReference type="EC" id="3.4.17.24" evidence="10"/>
<keyword evidence="8" id="KW-0482">Metalloprotease</keyword>
<reference evidence="13" key="1">
    <citation type="submission" date="2021-01" db="EMBL/GenBank/DDBJ databases">
        <authorList>
            <person name="Li R."/>
            <person name="Bekaert M."/>
        </authorList>
    </citation>
    <scope>NUCLEOTIDE SEQUENCE</scope>
    <source>
        <strain evidence="13">Farmed</strain>
    </source>
</reference>
<dbReference type="GO" id="GO:0004181">
    <property type="term" value="F:metallocarboxypeptidase activity"/>
    <property type="evidence" value="ECO:0007669"/>
    <property type="project" value="InterPro"/>
</dbReference>
<sequence>MGSWCTVRLVVSAVRPDVSTMGHWSISWAGTFIVVVGNRSLTSLCTRWWTGTLFCCVIIVLYRTVRVVSLRKVVIQCETLQILTMEVQIGGLFFTSNFDSGNLSKVEKVVREHTNDTPVGSNIPPIKNTDFQPDYEFNVWTKPDCANTIYENGNRSWFHFGIRGASAGKLIKINIVNMNRQGRLYSQGYCPLVRTLPGKPKWERIRDKPSYETIDGQFILTFIHRFTELKGSTTYFAFAYPHSYLECQNQVSEIEKKFEYCKNFSSASNYPNDTVYFYRELLCHSLENLRIDLITISSFHGITDQEEPRFDAKLFPEKEVPRCREFKNKRVFVLTSRVHPGETPASFVFSGFLNFILRNEDPRAIQLRKHHASRKGCFIYGNFLEDDELQIQNMLYPKLVSLNTAHFEFSACNFSQRNMYLRDKRDGLSKEGSGRVAVYKSTGIIHSYTLECNYNTGKVMNPVAPAYGDNGRASPPTVVGIPPKYTPSIFEDVGRAVAIAALDMNDTNPWSRVTLSEYKHLLGAKEWLKKYCLVPKGFTRPKNAKPPLRTLSFSHFSSNVPSRFIRASESFSSPGSGPASMSVSAHLSSQMGPKKELRPVREASRRFSSCPRKLNLLVSDKGSISHSATKPPHSSYSALSGNTSQPFPSTRCKSLPVSKLSVQTTSSLSPCKLAQSSLSHSPSFDSYIPKTGKIGQLKSAPTIVRSKTNNSSSSVHKKPSGRSNLIRSMSGASDSHCVTVRYHSRSVDSPKLIATASSSHGRSHSFKQRYLHSTSDHAVATSKKKLSTDLNKRDGTSATPSSSEFNKKLTAESTTSEIPRNIPPKKKRRFSLLKKKQAAVNFLKGNIAPLQVADSGSAGLKLKEEGYTQSHSAKISSKHTKQVGQSMGVQGSVTNLSNKRNKKSKEQIWSTNQVYNESNLLPVQTSGH</sequence>
<dbReference type="GO" id="GO:0005737">
    <property type="term" value="C:cytoplasm"/>
    <property type="evidence" value="ECO:0007669"/>
    <property type="project" value="UniProtKB-SubCell"/>
</dbReference>
<dbReference type="EMBL" id="CAHIKZ030000698">
    <property type="protein sequence ID" value="CAE1234030.1"/>
    <property type="molecule type" value="Genomic_DNA"/>
</dbReference>
<dbReference type="Gene3D" id="3.40.630.10">
    <property type="entry name" value="Zn peptidases"/>
    <property type="match status" value="2"/>
</dbReference>
<dbReference type="InterPro" id="IPR050821">
    <property type="entry name" value="Cytosolic_carboxypeptidase"/>
</dbReference>
<protein>
    <recommendedName>
        <fullName evidence="10">tubulin-glutamate carboxypeptidase</fullName>
        <ecNumber evidence="10">3.4.17.24</ecNumber>
    </recommendedName>
</protein>
<evidence type="ECO:0000256" key="11">
    <source>
        <dbReference type="SAM" id="MobiDB-lite"/>
    </source>
</evidence>
<evidence type="ECO:0000256" key="4">
    <source>
        <dbReference type="ARBA" id="ARBA00022670"/>
    </source>
</evidence>
<evidence type="ECO:0000256" key="5">
    <source>
        <dbReference type="ARBA" id="ARBA00022723"/>
    </source>
</evidence>
<evidence type="ECO:0000313" key="13">
    <source>
        <dbReference type="EMBL" id="CAE1234030.1"/>
    </source>
</evidence>
<feature type="compositionally biased region" description="Polar residues" evidence="11">
    <location>
        <begin position="721"/>
        <end position="733"/>
    </location>
</feature>
<comment type="subcellular location">
    <subcellularLocation>
        <location evidence="2">Cytoplasm</location>
    </subcellularLocation>
</comment>
<feature type="compositionally biased region" description="Polar residues" evidence="11">
    <location>
        <begin position="569"/>
        <end position="591"/>
    </location>
</feature>
<comment type="catalytic activity">
    <reaction evidence="9">
        <text>C-terminal L-alpha-aminoacyl-L-glutamyl-L-glutamyl-[tubulin] + H2O = C-terminal L-alpha-aminoacyl-L-glutamyl-[tubulin] + L-glutamate</text>
        <dbReference type="Rhea" id="RHEA:63792"/>
        <dbReference type="Rhea" id="RHEA-COMP:16435"/>
        <dbReference type="Rhea" id="RHEA-COMP:16436"/>
        <dbReference type="ChEBI" id="CHEBI:15377"/>
        <dbReference type="ChEBI" id="CHEBI:29985"/>
        <dbReference type="ChEBI" id="CHEBI:149555"/>
        <dbReference type="ChEBI" id="CHEBI:149556"/>
        <dbReference type="EC" id="3.4.17.24"/>
    </reaction>
    <physiologicalReaction direction="left-to-right" evidence="9">
        <dbReference type="Rhea" id="RHEA:63793"/>
    </physiologicalReaction>
</comment>
<dbReference type="PANTHER" id="PTHR12756">
    <property type="entry name" value="CYTOSOLIC CARBOXYPEPTIDASE"/>
    <property type="match status" value="1"/>
</dbReference>
<keyword evidence="5" id="KW-0479">Metal-binding</keyword>
<evidence type="ECO:0000256" key="2">
    <source>
        <dbReference type="ARBA" id="ARBA00004496"/>
    </source>
</evidence>
<evidence type="ECO:0000256" key="8">
    <source>
        <dbReference type="ARBA" id="ARBA00023049"/>
    </source>
</evidence>
<evidence type="ECO:0000256" key="7">
    <source>
        <dbReference type="ARBA" id="ARBA00022833"/>
    </source>
</evidence>
<dbReference type="AlphaFoldDB" id="A0A812BM05"/>
<accession>A0A812BM05</accession>
<dbReference type="PANTHER" id="PTHR12756:SF12">
    <property type="entry name" value="CYTOSOLIC CARBOXYPEPTIDASE-LIKE PROTEIN 5"/>
    <property type="match status" value="1"/>
</dbReference>
<evidence type="ECO:0000259" key="12">
    <source>
        <dbReference type="Pfam" id="PF18027"/>
    </source>
</evidence>
<dbReference type="Gene3D" id="2.60.40.3120">
    <property type="match status" value="1"/>
</dbReference>
<dbReference type="SUPFAM" id="SSF53187">
    <property type="entry name" value="Zn-dependent exopeptidases"/>
    <property type="match status" value="1"/>
</dbReference>
<feature type="region of interest" description="Disordered" evidence="11">
    <location>
        <begin position="872"/>
        <end position="906"/>
    </location>
</feature>
<dbReference type="GO" id="GO:0006508">
    <property type="term" value="P:proteolysis"/>
    <property type="evidence" value="ECO:0007669"/>
    <property type="project" value="UniProtKB-KW"/>
</dbReference>
<feature type="compositionally biased region" description="Polar residues" evidence="11">
    <location>
        <begin position="622"/>
        <end position="652"/>
    </location>
</feature>
<evidence type="ECO:0000256" key="10">
    <source>
        <dbReference type="ARBA" id="ARBA00026108"/>
    </source>
</evidence>
<keyword evidence="6 13" id="KW-0378">Hydrolase</keyword>
<evidence type="ECO:0000313" key="14">
    <source>
        <dbReference type="Proteomes" id="UP000597762"/>
    </source>
</evidence>
<organism evidence="13 14">
    <name type="scientific">Acanthosepion pharaonis</name>
    <name type="common">Pharaoh cuttlefish</name>
    <name type="synonym">Sepia pharaonis</name>
    <dbReference type="NCBI Taxonomy" id="158019"/>
    <lineage>
        <taxon>Eukaryota</taxon>
        <taxon>Metazoa</taxon>
        <taxon>Spiralia</taxon>
        <taxon>Lophotrochozoa</taxon>
        <taxon>Mollusca</taxon>
        <taxon>Cephalopoda</taxon>
        <taxon>Coleoidea</taxon>
        <taxon>Decapodiformes</taxon>
        <taxon>Sepiida</taxon>
        <taxon>Sepiina</taxon>
        <taxon>Sepiidae</taxon>
        <taxon>Acanthosepion</taxon>
    </lineage>
</organism>
<feature type="compositionally biased region" description="Polar residues" evidence="11">
    <location>
        <begin position="882"/>
        <end position="898"/>
    </location>
</feature>
<evidence type="ECO:0000256" key="3">
    <source>
        <dbReference type="ARBA" id="ARBA00022490"/>
    </source>
</evidence>
<evidence type="ECO:0000256" key="9">
    <source>
        <dbReference type="ARBA" id="ARBA00024524"/>
    </source>
</evidence>
<feature type="region of interest" description="Disordered" evidence="11">
    <location>
        <begin position="772"/>
        <end position="826"/>
    </location>
</feature>
<gene>
    <name evidence="13" type="ORF">SPHA_19215</name>
</gene>
<feature type="compositionally biased region" description="Basic and acidic residues" evidence="11">
    <location>
        <begin position="786"/>
        <end position="795"/>
    </location>
</feature>
<name>A0A812BM05_ACAPH</name>
<dbReference type="GO" id="GO:0046872">
    <property type="term" value="F:metal ion binding"/>
    <property type="evidence" value="ECO:0007669"/>
    <property type="project" value="UniProtKB-KW"/>
</dbReference>
<dbReference type="CDD" id="cd06236">
    <property type="entry name" value="M14_AGBL5_like"/>
    <property type="match status" value="1"/>
</dbReference>
<dbReference type="InterPro" id="IPR034286">
    <property type="entry name" value="M14_AGBL5-like"/>
</dbReference>
<proteinExistence type="predicted"/>
<keyword evidence="7" id="KW-0862">Zinc</keyword>